<dbReference type="EMBL" id="CAMGYJ010000004">
    <property type="protein sequence ID" value="CAI0400710.1"/>
    <property type="molecule type" value="Genomic_DNA"/>
</dbReference>
<accession>A0AAV0ISW2</accession>
<protein>
    <submittedName>
        <fullName evidence="1">Uncharacterized protein</fullName>
    </submittedName>
</protein>
<reference evidence="1" key="1">
    <citation type="submission" date="2022-08" db="EMBL/GenBank/DDBJ databases">
        <authorList>
            <person name="Gutierrez-Valencia J."/>
        </authorList>
    </citation>
    <scope>NUCLEOTIDE SEQUENCE</scope>
</reference>
<keyword evidence="2" id="KW-1185">Reference proteome</keyword>
<dbReference type="PANTHER" id="PTHR15681">
    <property type="entry name" value="MAD2L1-BINDING PROTEIN"/>
    <property type="match status" value="1"/>
</dbReference>
<evidence type="ECO:0000313" key="1">
    <source>
        <dbReference type="EMBL" id="CAI0400710.1"/>
    </source>
</evidence>
<dbReference type="AlphaFoldDB" id="A0AAV0ISW2"/>
<proteinExistence type="predicted"/>
<dbReference type="PANTHER" id="PTHR15681:SF1">
    <property type="entry name" value="MAD2L1-BINDING PROTEIN"/>
    <property type="match status" value="1"/>
</dbReference>
<dbReference type="Proteomes" id="UP001154282">
    <property type="component" value="Unassembled WGS sequence"/>
</dbReference>
<feature type="non-terminal residue" evidence="1">
    <location>
        <position position="1"/>
    </location>
</feature>
<evidence type="ECO:0000313" key="2">
    <source>
        <dbReference type="Proteomes" id="UP001154282"/>
    </source>
</evidence>
<organism evidence="1 2">
    <name type="scientific">Linum tenue</name>
    <dbReference type="NCBI Taxonomy" id="586396"/>
    <lineage>
        <taxon>Eukaryota</taxon>
        <taxon>Viridiplantae</taxon>
        <taxon>Streptophyta</taxon>
        <taxon>Embryophyta</taxon>
        <taxon>Tracheophyta</taxon>
        <taxon>Spermatophyta</taxon>
        <taxon>Magnoliopsida</taxon>
        <taxon>eudicotyledons</taxon>
        <taxon>Gunneridae</taxon>
        <taxon>Pentapetalae</taxon>
        <taxon>rosids</taxon>
        <taxon>fabids</taxon>
        <taxon>Malpighiales</taxon>
        <taxon>Linaceae</taxon>
        <taxon>Linum</taxon>
    </lineage>
</organism>
<dbReference type="GO" id="GO:0007096">
    <property type="term" value="P:regulation of exit from mitosis"/>
    <property type="evidence" value="ECO:0007669"/>
    <property type="project" value="InterPro"/>
</dbReference>
<gene>
    <name evidence="1" type="ORF">LITE_LOCUS10865</name>
</gene>
<dbReference type="InterPro" id="IPR009511">
    <property type="entry name" value="MAD1/Cdc20-bound-Mad2-bd"/>
</dbReference>
<comment type="caution">
    <text evidence="1">The sequence shown here is derived from an EMBL/GenBank/DDBJ whole genome shotgun (WGS) entry which is preliminary data.</text>
</comment>
<name>A0AAV0ISW2_9ROSI</name>
<dbReference type="InterPro" id="IPR053729">
    <property type="entry name" value="MAD2L1BP_domain_sf"/>
</dbReference>
<sequence length="331" mass="36491">WPICINSKVPWHPVLLSPILRSTVRSSGEFRLEGSGPTAEAKPSATAMEDVSEIETRTDSLSASIIFHVIRDVIGFVLYMHQQIPSVLPDLTTEFDDLQAEYKNLEAALSPCEEAKGSFRRKHAGRMRDIKRGIRKLQKLMDTVNSLDTALQIIISEVPGVESAILILGSSPIRPHHVYEFSFTHGNNVATNAGDFTKSKAAEGLARKAIRVLISKGAGSGSYPGPTKLFLLVKAPSSFNSPLHFLPKRDFRYSKKVASLGTLVGICYDSYVVVPFRVRLRCRNLPLALADDASLTSSSSIGLGDFNSHDLIWFQCRHVIKGLTFKIPDEE</sequence>
<dbReference type="GO" id="GO:0005634">
    <property type="term" value="C:nucleus"/>
    <property type="evidence" value="ECO:0007669"/>
    <property type="project" value="InterPro"/>
</dbReference>
<dbReference type="Gene3D" id="3.30.900.20">
    <property type="match status" value="1"/>
</dbReference>